<dbReference type="HOGENOM" id="CLU_2814167_0_0_1"/>
<dbReference type="VEuPathDB" id="FungiDB:TSTA_058120"/>
<organism evidence="1 2">
    <name type="scientific">Talaromyces stipitatus (strain ATCC 10500 / CBS 375.48 / QM 6759 / NRRL 1006)</name>
    <name type="common">Penicillium stipitatum</name>
    <dbReference type="NCBI Taxonomy" id="441959"/>
    <lineage>
        <taxon>Eukaryota</taxon>
        <taxon>Fungi</taxon>
        <taxon>Dikarya</taxon>
        <taxon>Ascomycota</taxon>
        <taxon>Pezizomycotina</taxon>
        <taxon>Eurotiomycetes</taxon>
        <taxon>Eurotiomycetidae</taxon>
        <taxon>Eurotiales</taxon>
        <taxon>Trichocomaceae</taxon>
        <taxon>Talaromyces</taxon>
        <taxon>Talaromyces sect. Talaromyces</taxon>
    </lineage>
</organism>
<dbReference type="AlphaFoldDB" id="B8MQC1"/>
<dbReference type="GeneID" id="8109233"/>
<dbReference type="RefSeq" id="XP_002487434.1">
    <property type="nucleotide sequence ID" value="XM_002487389.1"/>
</dbReference>
<dbReference type="Gene3D" id="3.40.50.720">
    <property type="entry name" value="NAD(P)-binding Rossmann-like Domain"/>
    <property type="match status" value="1"/>
</dbReference>
<reference evidence="2" key="1">
    <citation type="journal article" date="2015" name="Genome Announc.">
        <title>Genome sequence of the AIDS-associated pathogen Penicillium marneffei (ATCC18224) and its near taxonomic relative Talaromyces stipitatus (ATCC10500).</title>
        <authorList>
            <person name="Nierman W.C."/>
            <person name="Fedorova-Abrams N.D."/>
            <person name="Andrianopoulos A."/>
        </authorList>
    </citation>
    <scope>NUCLEOTIDE SEQUENCE [LARGE SCALE GENOMIC DNA]</scope>
    <source>
        <strain evidence="2">ATCC 10500 / CBS 375.48 / QM 6759 / NRRL 1006</strain>
    </source>
</reference>
<evidence type="ECO:0000313" key="1">
    <source>
        <dbReference type="EMBL" id="EED13323.1"/>
    </source>
</evidence>
<protein>
    <submittedName>
        <fullName evidence="1">Uncharacterized protein</fullName>
    </submittedName>
</protein>
<name>B8MQC1_TALSN</name>
<dbReference type="EMBL" id="EQ962659">
    <property type="protein sequence ID" value="EED13323.1"/>
    <property type="molecule type" value="Genomic_DNA"/>
</dbReference>
<sequence>MPHFGVQNVGQIVAAALIEPEKSKSHEIELGNENLILEDTRQLLSKASGVDIKTRVLISKTSVSGAK</sequence>
<proteinExistence type="predicted"/>
<evidence type="ECO:0000313" key="2">
    <source>
        <dbReference type="Proteomes" id="UP000001745"/>
    </source>
</evidence>
<dbReference type="PhylomeDB" id="B8MQC1"/>
<keyword evidence="2" id="KW-1185">Reference proteome</keyword>
<dbReference type="STRING" id="441959.B8MQC1"/>
<accession>B8MQC1</accession>
<dbReference type="Proteomes" id="UP000001745">
    <property type="component" value="Unassembled WGS sequence"/>
</dbReference>
<gene>
    <name evidence="1" type="ORF">TSTA_058120</name>
</gene>
<dbReference type="InParanoid" id="B8MQC1"/>
<dbReference type="Gene3D" id="3.90.25.10">
    <property type="entry name" value="UDP-galactose 4-epimerase, domain 1"/>
    <property type="match status" value="1"/>
</dbReference>